<name>A0A084QJ88_STAC4</name>
<evidence type="ECO:0000256" key="6">
    <source>
        <dbReference type="ARBA" id="ARBA00023128"/>
    </source>
</evidence>
<comment type="similarity">
    <text evidence="2 11">Belongs to the CBP4 family.</text>
</comment>
<evidence type="ECO:0000256" key="8">
    <source>
        <dbReference type="ARBA" id="ARBA00023186"/>
    </source>
</evidence>
<dbReference type="GO" id="GO:0005743">
    <property type="term" value="C:mitochondrial inner membrane"/>
    <property type="evidence" value="ECO:0007669"/>
    <property type="project" value="UniProtKB-SubCell"/>
</dbReference>
<evidence type="ECO:0000313" key="13">
    <source>
        <dbReference type="EMBL" id="KFA64023.1"/>
    </source>
</evidence>
<keyword evidence="5 11" id="KW-1133">Transmembrane helix</keyword>
<feature type="region of interest" description="Disordered" evidence="12">
    <location>
        <begin position="94"/>
        <end position="121"/>
    </location>
</feature>
<keyword evidence="6 11" id="KW-0496">Mitochondrion</keyword>
<evidence type="ECO:0000256" key="2">
    <source>
        <dbReference type="ARBA" id="ARBA00006780"/>
    </source>
</evidence>
<protein>
    <recommendedName>
        <fullName evidence="10 11">Cytochrome b mRNA-processing protein 4</fullName>
    </recommendedName>
</protein>
<dbReference type="AlphaFoldDB" id="A0A084QJ88"/>
<dbReference type="OrthoDB" id="5576752at2759"/>
<keyword evidence="4 11" id="KW-0999">Mitochondrion inner membrane</keyword>
<evidence type="ECO:0000256" key="7">
    <source>
        <dbReference type="ARBA" id="ARBA00023136"/>
    </source>
</evidence>
<reference evidence="13 14" key="1">
    <citation type="journal article" date="2014" name="BMC Genomics">
        <title>Comparative genome sequencing reveals chemotype-specific gene clusters in the toxigenic black mold Stachybotrys.</title>
        <authorList>
            <person name="Semeiks J."/>
            <person name="Borek D."/>
            <person name="Otwinowski Z."/>
            <person name="Grishin N.V."/>
        </authorList>
    </citation>
    <scope>NUCLEOTIDE SEQUENCE [LARGE SCALE GENOMIC DNA]</scope>
    <source>
        <strain evidence="13 14">IBT 40285</strain>
    </source>
</reference>
<comment type="subcellular location">
    <subcellularLocation>
        <location evidence="1 11">Mitochondrion inner membrane</location>
        <topology evidence="1 11">Single-pass membrane protein</topology>
    </subcellularLocation>
</comment>
<comment type="function">
    <text evidence="9 11">Essential for the assembly of ubiquinol-cytochrome c reductase. It has a direct effect on the correct occurrence of the Rieske protein, core 4, core 5 and apocytochrome b.</text>
</comment>
<evidence type="ECO:0000256" key="3">
    <source>
        <dbReference type="ARBA" id="ARBA00022692"/>
    </source>
</evidence>
<dbReference type="GO" id="GO:0034551">
    <property type="term" value="P:mitochondrial respiratory chain complex III assembly"/>
    <property type="evidence" value="ECO:0007669"/>
    <property type="project" value="TreeGrafter"/>
</dbReference>
<evidence type="ECO:0000256" key="4">
    <source>
        <dbReference type="ARBA" id="ARBA00022792"/>
    </source>
</evidence>
<evidence type="ECO:0000256" key="11">
    <source>
        <dbReference type="RuleBase" id="RU368005"/>
    </source>
</evidence>
<gene>
    <name evidence="13" type="ORF">S40285_04221</name>
</gene>
<dbReference type="PANTHER" id="PTHR28202">
    <property type="entry name" value="ASSEMBLY FACTOR CBP4"/>
    <property type="match status" value="1"/>
</dbReference>
<evidence type="ECO:0000313" key="14">
    <source>
        <dbReference type="Proteomes" id="UP000028524"/>
    </source>
</evidence>
<keyword evidence="8 11" id="KW-0143">Chaperone</keyword>
<keyword evidence="7 11" id="KW-0472">Membrane</keyword>
<sequence>MAPAKGVNWWLWTKVLAGGAVISVGGPAFTYWLTPSEEQLRSRYNPDLQKRSLEGREEKEQEFDEFVTRLKAYSKSDKPIWVVIKEEEERKKKAGLAAAKQNLKEADARREEMRRETGLAK</sequence>
<evidence type="ECO:0000256" key="5">
    <source>
        <dbReference type="ARBA" id="ARBA00022989"/>
    </source>
</evidence>
<dbReference type="Pfam" id="PF07960">
    <property type="entry name" value="CBP4"/>
    <property type="match status" value="1"/>
</dbReference>
<organism evidence="13 14">
    <name type="scientific">Stachybotrys chlorohalonatus (strain IBT 40285)</name>
    <dbReference type="NCBI Taxonomy" id="1283841"/>
    <lineage>
        <taxon>Eukaryota</taxon>
        <taxon>Fungi</taxon>
        <taxon>Dikarya</taxon>
        <taxon>Ascomycota</taxon>
        <taxon>Pezizomycotina</taxon>
        <taxon>Sordariomycetes</taxon>
        <taxon>Hypocreomycetidae</taxon>
        <taxon>Hypocreales</taxon>
        <taxon>Stachybotryaceae</taxon>
        <taxon>Stachybotrys</taxon>
    </lineage>
</organism>
<dbReference type="InterPro" id="IPR012420">
    <property type="entry name" value="Cbp4"/>
</dbReference>
<evidence type="ECO:0000256" key="9">
    <source>
        <dbReference type="ARBA" id="ARBA00025413"/>
    </source>
</evidence>
<keyword evidence="14" id="KW-1185">Reference proteome</keyword>
<evidence type="ECO:0000256" key="1">
    <source>
        <dbReference type="ARBA" id="ARBA00004434"/>
    </source>
</evidence>
<dbReference type="Proteomes" id="UP000028524">
    <property type="component" value="Unassembled WGS sequence"/>
</dbReference>
<dbReference type="InParanoid" id="A0A084QJ88"/>
<evidence type="ECO:0000256" key="10">
    <source>
        <dbReference type="ARBA" id="ARBA00031521"/>
    </source>
</evidence>
<feature type="transmembrane region" description="Helical" evidence="11">
    <location>
        <begin position="12"/>
        <end position="33"/>
    </location>
</feature>
<dbReference type="OMA" id="DKPIWVV"/>
<dbReference type="HOGENOM" id="CLU_136894_1_1_1"/>
<accession>A0A084QJ88</accession>
<keyword evidence="3 11" id="KW-0812">Transmembrane</keyword>
<feature type="compositionally biased region" description="Basic and acidic residues" evidence="12">
    <location>
        <begin position="102"/>
        <end position="121"/>
    </location>
</feature>
<evidence type="ECO:0000256" key="12">
    <source>
        <dbReference type="SAM" id="MobiDB-lite"/>
    </source>
</evidence>
<proteinExistence type="inferred from homology"/>
<dbReference type="PANTHER" id="PTHR28202:SF1">
    <property type="entry name" value="ASSEMBLY FACTOR CBP4"/>
    <property type="match status" value="1"/>
</dbReference>
<dbReference type="EMBL" id="KL660704">
    <property type="protein sequence ID" value="KFA64023.1"/>
    <property type="molecule type" value="Genomic_DNA"/>
</dbReference>